<dbReference type="HAMAP" id="MF_00197">
    <property type="entry name" value="DAP_epimerase"/>
    <property type="match status" value="1"/>
</dbReference>
<reference evidence="10" key="1">
    <citation type="journal article" date="2021" name="Microb. Physiol.">
        <title>Proteogenomic Insights into the Physiology of Marine, Sulfate-Reducing, Filamentous Desulfonema limicola and Desulfonema magnum.</title>
        <authorList>
            <person name="Schnaars V."/>
            <person name="Wohlbrand L."/>
            <person name="Scheve S."/>
            <person name="Hinrichs C."/>
            <person name="Reinhardt R."/>
            <person name="Rabus R."/>
        </authorList>
    </citation>
    <scope>NUCLEOTIDE SEQUENCE</scope>
    <source>
        <strain evidence="10">4be13</strain>
    </source>
</reference>
<evidence type="ECO:0000256" key="2">
    <source>
        <dbReference type="ARBA" id="ARBA00010219"/>
    </source>
</evidence>
<dbReference type="InterPro" id="IPR001653">
    <property type="entry name" value="DAP_epimerase_DapF"/>
</dbReference>
<dbReference type="PROSITE" id="PS01326">
    <property type="entry name" value="DAP_EPIMERASE"/>
    <property type="match status" value="1"/>
</dbReference>
<keyword evidence="4 8" id="KW-0028">Amino-acid biosynthesis</keyword>
<gene>
    <name evidence="8 10" type="primary">dapF</name>
    <name evidence="10" type="ORF">dnm_046150</name>
</gene>
<comment type="subcellular location">
    <subcellularLocation>
        <location evidence="8">Cytoplasm</location>
    </subcellularLocation>
</comment>
<sequence length="275" mass="30721">MLKHIDFHKLSGCGNDFIIIDNRKKIVEETNFSQFVANVCRRKMSAGADGLILVEPSETADFKWQFFNSDGTRAEMCGNGARCAARFAYVNGIAGPEMSFETEVGLISAHVINDRVKINVPDPTALRTDFPLELEEKQLSVSRVNTGVPHVIIETDSPDDAQVIKLGREIRFHKDFAPEGTNVNFVCSHKDGTLTNRTYERGVEDETLACGTGCIGAAIVMASKSKTKSPTRVNTRSGGYLTIHYKQKQDQFYDIYLEGDARIIYRGELWKDAWN</sequence>
<proteinExistence type="inferred from homology"/>
<feature type="active site" description="Proton acceptor" evidence="8">
    <location>
        <position position="210"/>
    </location>
</feature>
<evidence type="ECO:0000256" key="4">
    <source>
        <dbReference type="ARBA" id="ARBA00022605"/>
    </source>
</evidence>
<feature type="site" description="Could be important to modulate the pK values of the two catalytic cysteine residues" evidence="8">
    <location>
        <position position="150"/>
    </location>
</feature>
<evidence type="ECO:0000256" key="7">
    <source>
        <dbReference type="ARBA" id="ARBA00051712"/>
    </source>
</evidence>
<dbReference type="EC" id="5.1.1.7" evidence="3 8"/>
<dbReference type="PANTHER" id="PTHR31689">
    <property type="entry name" value="DIAMINOPIMELATE EPIMERASE, CHLOROPLASTIC"/>
    <property type="match status" value="1"/>
</dbReference>
<dbReference type="Proteomes" id="UP000663722">
    <property type="component" value="Chromosome"/>
</dbReference>
<feature type="binding site" evidence="8">
    <location>
        <position position="68"/>
    </location>
    <ligand>
        <name>substrate</name>
    </ligand>
</feature>
<evidence type="ECO:0000256" key="5">
    <source>
        <dbReference type="ARBA" id="ARBA00023154"/>
    </source>
</evidence>
<protein>
    <recommendedName>
        <fullName evidence="3 8">Diaminopimelate epimerase</fullName>
        <shortName evidence="8">DAP epimerase</shortName>
        <ecNumber evidence="3 8">5.1.1.7</ecNumber>
    </recommendedName>
    <alternativeName>
        <fullName evidence="8">PLP-independent amino acid racemase</fullName>
    </alternativeName>
</protein>
<accession>A0A975BN44</accession>
<dbReference type="GO" id="GO:0008837">
    <property type="term" value="F:diaminopimelate epimerase activity"/>
    <property type="evidence" value="ECO:0007669"/>
    <property type="project" value="UniProtKB-UniRule"/>
</dbReference>
<comment type="similarity">
    <text evidence="2 8">Belongs to the diaminopimelate epimerase family.</text>
</comment>
<dbReference type="Gene3D" id="3.10.310.10">
    <property type="entry name" value="Diaminopimelate Epimerase, Chain A, domain 1"/>
    <property type="match status" value="2"/>
</dbReference>
<keyword evidence="11" id="KW-1185">Reference proteome</keyword>
<feature type="active site" evidence="9">
    <location>
        <position position="77"/>
    </location>
</feature>
<evidence type="ECO:0000313" key="10">
    <source>
        <dbReference type="EMBL" id="QTA88568.1"/>
    </source>
</evidence>
<feature type="site" description="Could be important to modulate the pK values of the two catalytic cysteine residues" evidence="8">
    <location>
        <position position="200"/>
    </location>
</feature>
<keyword evidence="6 8" id="KW-0413">Isomerase</keyword>
<comment type="subunit">
    <text evidence="8">Homodimer.</text>
</comment>
<dbReference type="AlphaFoldDB" id="A0A975BN44"/>
<comment type="function">
    <text evidence="8">Catalyzes the stereoinversion of LL-2,6-diaminopimelate (L,L-DAP) to meso-diaminopimelate (meso-DAP), a precursor of L-lysine and an essential component of the bacterial peptidoglycan.</text>
</comment>
<dbReference type="RefSeq" id="WP_207683274.1">
    <property type="nucleotide sequence ID" value="NZ_CP061800.1"/>
</dbReference>
<evidence type="ECO:0000256" key="9">
    <source>
        <dbReference type="PROSITE-ProRule" id="PRU10125"/>
    </source>
</evidence>
<dbReference type="KEGG" id="dmm:dnm_046150"/>
<feature type="binding site" evidence="8">
    <location>
        <position position="182"/>
    </location>
    <ligand>
        <name>substrate</name>
    </ligand>
</feature>
<name>A0A975BN44_9BACT</name>
<dbReference type="GO" id="GO:0005829">
    <property type="term" value="C:cytosol"/>
    <property type="evidence" value="ECO:0007669"/>
    <property type="project" value="TreeGrafter"/>
</dbReference>
<comment type="pathway">
    <text evidence="1 8">Amino-acid biosynthesis; L-lysine biosynthesis via DAP pathway; DL-2,6-diaminopimelate from LL-2,6-diaminopimelate: step 1/1.</text>
</comment>
<evidence type="ECO:0000313" key="11">
    <source>
        <dbReference type="Proteomes" id="UP000663722"/>
    </source>
</evidence>
<dbReference type="GO" id="GO:0009089">
    <property type="term" value="P:lysine biosynthetic process via diaminopimelate"/>
    <property type="evidence" value="ECO:0007669"/>
    <property type="project" value="UniProtKB-UniRule"/>
</dbReference>
<comment type="catalytic activity">
    <reaction evidence="7 8">
        <text>(2S,6S)-2,6-diaminopimelate = meso-2,6-diaminopimelate</text>
        <dbReference type="Rhea" id="RHEA:15393"/>
        <dbReference type="ChEBI" id="CHEBI:57609"/>
        <dbReference type="ChEBI" id="CHEBI:57791"/>
        <dbReference type="EC" id="5.1.1.7"/>
    </reaction>
</comment>
<organism evidence="10 11">
    <name type="scientific">Desulfonema magnum</name>
    <dbReference type="NCBI Taxonomy" id="45655"/>
    <lineage>
        <taxon>Bacteria</taxon>
        <taxon>Pseudomonadati</taxon>
        <taxon>Thermodesulfobacteriota</taxon>
        <taxon>Desulfobacteria</taxon>
        <taxon>Desulfobacterales</taxon>
        <taxon>Desulfococcaceae</taxon>
        <taxon>Desulfonema</taxon>
    </lineage>
</organism>
<feature type="active site" description="Proton donor" evidence="8">
    <location>
        <position position="77"/>
    </location>
</feature>
<comment type="caution">
    <text evidence="8">Lacks conserved residue(s) required for the propagation of feature annotation.</text>
</comment>
<dbReference type="Pfam" id="PF01678">
    <property type="entry name" value="DAP_epimerase"/>
    <property type="match status" value="2"/>
</dbReference>
<dbReference type="EMBL" id="CP061800">
    <property type="protein sequence ID" value="QTA88568.1"/>
    <property type="molecule type" value="Genomic_DNA"/>
</dbReference>
<evidence type="ECO:0000256" key="8">
    <source>
        <dbReference type="HAMAP-Rule" id="MF_00197"/>
    </source>
</evidence>
<feature type="binding site" evidence="8">
    <location>
        <begin position="200"/>
        <end position="201"/>
    </location>
    <ligand>
        <name>substrate</name>
    </ligand>
</feature>
<feature type="binding site" evidence="8">
    <location>
        <begin position="211"/>
        <end position="212"/>
    </location>
    <ligand>
        <name>substrate</name>
    </ligand>
</feature>
<dbReference type="PANTHER" id="PTHR31689:SF0">
    <property type="entry name" value="DIAMINOPIMELATE EPIMERASE"/>
    <property type="match status" value="1"/>
</dbReference>
<evidence type="ECO:0000256" key="1">
    <source>
        <dbReference type="ARBA" id="ARBA00005196"/>
    </source>
</evidence>
<evidence type="ECO:0000256" key="3">
    <source>
        <dbReference type="ARBA" id="ARBA00013080"/>
    </source>
</evidence>
<evidence type="ECO:0000256" key="6">
    <source>
        <dbReference type="ARBA" id="ARBA00023235"/>
    </source>
</evidence>
<dbReference type="InterPro" id="IPR018510">
    <property type="entry name" value="DAP_epimerase_AS"/>
</dbReference>
<keyword evidence="8" id="KW-0963">Cytoplasm</keyword>
<dbReference type="NCBIfam" id="TIGR00652">
    <property type="entry name" value="DapF"/>
    <property type="match status" value="1"/>
</dbReference>
<feature type="binding site" evidence="8">
    <location>
        <position position="15"/>
    </location>
    <ligand>
        <name>substrate</name>
    </ligand>
</feature>
<feature type="binding site" evidence="8">
    <location>
        <begin position="78"/>
        <end position="79"/>
    </location>
    <ligand>
        <name>substrate</name>
    </ligand>
</feature>
<dbReference type="SUPFAM" id="SSF54506">
    <property type="entry name" value="Diaminopimelate epimerase-like"/>
    <property type="match status" value="2"/>
</dbReference>
<keyword evidence="5 8" id="KW-0457">Lysine biosynthesis</keyword>